<feature type="transmembrane region" description="Helical" evidence="1">
    <location>
        <begin position="386"/>
        <end position="407"/>
    </location>
</feature>
<keyword evidence="1" id="KW-0472">Membrane</keyword>
<keyword evidence="1" id="KW-1133">Transmembrane helix</keyword>
<feature type="transmembrane region" description="Helical" evidence="1">
    <location>
        <begin position="6"/>
        <end position="23"/>
    </location>
</feature>
<feature type="transmembrane region" description="Helical" evidence="1">
    <location>
        <begin position="321"/>
        <end position="344"/>
    </location>
</feature>
<accession>A0A6M5YP15</accession>
<feature type="transmembrane region" description="Helical" evidence="1">
    <location>
        <begin position="466"/>
        <end position="488"/>
    </location>
</feature>
<dbReference type="Proteomes" id="UP000503447">
    <property type="component" value="Chromosome"/>
</dbReference>
<evidence type="ECO:0000313" key="3">
    <source>
        <dbReference type="Proteomes" id="UP000503447"/>
    </source>
</evidence>
<protein>
    <submittedName>
        <fullName evidence="2">Uncharacterized protein</fullName>
    </submittedName>
</protein>
<feature type="transmembrane region" description="Helical" evidence="1">
    <location>
        <begin position="271"/>
        <end position="288"/>
    </location>
</feature>
<keyword evidence="3" id="KW-1185">Reference proteome</keyword>
<evidence type="ECO:0000256" key="1">
    <source>
        <dbReference type="SAM" id="Phobius"/>
    </source>
</evidence>
<evidence type="ECO:0000313" key="2">
    <source>
        <dbReference type="EMBL" id="QJW95076.1"/>
    </source>
</evidence>
<feature type="transmembrane region" description="Helical" evidence="1">
    <location>
        <begin position="242"/>
        <end position="259"/>
    </location>
</feature>
<sequence length="1092" mass="116271">MAVLLTWALFVGWAAIGLAVLKLGRYRWSVAVLLLAPTVGFTALVVPTYILVRFGIPVRLLAWPVLAVLVATAAVTLWHTRPTRQRAAGSGRQARAFALVLIGAFALTGWPLVAYGFDWVAQGNDDMANYCLLATGYRDHGYARVPTLGDVAEGRDQTQAFVSFVLAEARPGSEVLLALTSAWSGCAVQQVFMPVIVALNMALVAAVSGLAVMGARRRAAGVLAGALLAVSAATTYGVIHQLIAQASGLALLCTSLALVTAPCRRLPAGLLLRRASVCGVVFAGQIVFYPEVTPLLAGGCVALGVRDLVRRRLDRRHLAHAGAAIAVMAALLPFYLYGCVSFLAQQTLHGNQSSEWMRAIFPHYLTPLGPALVTGVLPISGPESPLAQSAGIVTGMVILAAVVVPMLGGLRRGWNFAAVLATVAALGAYLYARDAAFGVFKIAMFAQPFLWAALAAWAVARRARWASALAIAVLVAIAGLNVRVQFWYVDQSCGREQRVALPAMTTLGTLTAFRADYARRVADGAVDRVLFASNNMVLLKLLAAEVRGTPTGYVGVNPFDSLIQDLPFVMTKSPRLKMHGGWREPLRALCESYDASFAAGGPTICDPDTGAPLHRVLNALPDQTDRARVLFVAGTGGVSILNRHRYPEDGPAVVCAPLAEMKNFAVFCDATGARQNFFGMAENHNISYNPIEADATFRKRTMAGVGHGMVLDVLNPSPRVRVLLSYTGSFKTDPTGRRVAPVEVVGDRRAAVGAVGSGAARLVSPPLAPQSLGGGHFLVLDLGPATPNPNRLVGVEKLWAADLPRDRRVLAAHVRDVSVLSEEEYAAFRPPQQVSKFPQDLLHPHLEYSGLFEEGWVGQEFKVRLTQPQAGQEAVIRGSIPRIGPDGAGFRTELTVLLDGTPVQTSPLGTGDFEVRVPGGAATGPRWIECRFSRAQILPAPDGRRAVALIGSIGFEPFDASRSRPPEVLSAFPADLSRPKLDASGIDLDGWVGTAGRARLWFAGPGRDIVVRGNVPLISGSFRTDITVVLDGAEVGQRVLTPGDFEVRVPVGTGPVGPRWVECRFSAVQPLPSPDTRATAAHLTCFGFEPKK</sequence>
<dbReference type="AlphaFoldDB" id="A0A6M5YP15"/>
<keyword evidence="1" id="KW-0812">Transmembrane</keyword>
<feature type="transmembrane region" description="Helical" evidence="1">
    <location>
        <begin position="219"/>
        <end position="236"/>
    </location>
</feature>
<reference evidence="3" key="1">
    <citation type="submission" date="2020-05" db="EMBL/GenBank/DDBJ databases">
        <title>Frigoriglobus tundricola gen. nov., sp. nov., a psychrotolerant cellulolytic planctomycete of the family Gemmataceae with two divergent copies of 16S rRNA gene.</title>
        <authorList>
            <person name="Kulichevskaya I.S."/>
            <person name="Ivanova A.A."/>
            <person name="Naumoff D.G."/>
            <person name="Beletsky A.V."/>
            <person name="Rijpstra W.I.C."/>
            <person name="Sinninghe Damste J.S."/>
            <person name="Mardanov A.V."/>
            <person name="Ravin N.V."/>
            <person name="Dedysh S.N."/>
        </authorList>
    </citation>
    <scope>NUCLEOTIDE SEQUENCE [LARGE SCALE GENOMIC DNA]</scope>
    <source>
        <strain evidence="3">PL17</strain>
    </source>
</reference>
<feature type="transmembrane region" description="Helical" evidence="1">
    <location>
        <begin position="30"/>
        <end position="52"/>
    </location>
</feature>
<feature type="transmembrane region" description="Helical" evidence="1">
    <location>
        <begin position="438"/>
        <end position="459"/>
    </location>
</feature>
<feature type="transmembrane region" description="Helical" evidence="1">
    <location>
        <begin position="98"/>
        <end position="117"/>
    </location>
</feature>
<proteinExistence type="predicted"/>
<dbReference type="KEGG" id="ftj:FTUN_2602"/>
<feature type="transmembrane region" description="Helical" evidence="1">
    <location>
        <begin position="414"/>
        <end position="432"/>
    </location>
</feature>
<organism evidence="2 3">
    <name type="scientific">Frigoriglobus tundricola</name>
    <dbReference type="NCBI Taxonomy" id="2774151"/>
    <lineage>
        <taxon>Bacteria</taxon>
        <taxon>Pseudomonadati</taxon>
        <taxon>Planctomycetota</taxon>
        <taxon>Planctomycetia</taxon>
        <taxon>Gemmatales</taxon>
        <taxon>Gemmataceae</taxon>
        <taxon>Frigoriglobus</taxon>
    </lineage>
</organism>
<gene>
    <name evidence="2" type="ORF">FTUN_2602</name>
</gene>
<feature type="transmembrane region" description="Helical" evidence="1">
    <location>
        <begin position="58"/>
        <end position="78"/>
    </location>
</feature>
<dbReference type="RefSeq" id="WP_171470942.1">
    <property type="nucleotide sequence ID" value="NZ_CP053452.2"/>
</dbReference>
<dbReference type="EMBL" id="CP053452">
    <property type="protein sequence ID" value="QJW95076.1"/>
    <property type="molecule type" value="Genomic_DNA"/>
</dbReference>
<feature type="transmembrane region" description="Helical" evidence="1">
    <location>
        <begin position="191"/>
        <end position="212"/>
    </location>
</feature>
<name>A0A6M5YP15_9BACT</name>